<reference evidence="1 2" key="1">
    <citation type="submission" date="2024-09" db="EMBL/GenBank/DDBJ databases">
        <title>Chromosome-scale assembly of Riccia sorocarpa.</title>
        <authorList>
            <person name="Paukszto L."/>
        </authorList>
    </citation>
    <scope>NUCLEOTIDE SEQUENCE [LARGE SCALE GENOMIC DNA]</scope>
    <source>
        <strain evidence="1">LP-2024</strain>
        <tissue evidence="1">Aerial parts of the thallus</tissue>
    </source>
</reference>
<dbReference type="PANTHER" id="PTHR33116">
    <property type="entry name" value="REVERSE TRANSCRIPTASE ZINC-BINDING DOMAIN-CONTAINING PROTEIN-RELATED-RELATED"/>
    <property type="match status" value="1"/>
</dbReference>
<gene>
    <name evidence="1" type="ORF">R1sor_023093</name>
</gene>
<organism evidence="1 2">
    <name type="scientific">Riccia sorocarpa</name>
    <dbReference type="NCBI Taxonomy" id="122646"/>
    <lineage>
        <taxon>Eukaryota</taxon>
        <taxon>Viridiplantae</taxon>
        <taxon>Streptophyta</taxon>
        <taxon>Embryophyta</taxon>
        <taxon>Marchantiophyta</taxon>
        <taxon>Marchantiopsida</taxon>
        <taxon>Marchantiidae</taxon>
        <taxon>Marchantiales</taxon>
        <taxon>Ricciaceae</taxon>
        <taxon>Riccia</taxon>
    </lineage>
</organism>
<protein>
    <recommendedName>
        <fullName evidence="3">Reverse transcriptase</fullName>
    </recommendedName>
</protein>
<dbReference type="PANTHER" id="PTHR33116:SF78">
    <property type="entry name" value="OS12G0587133 PROTEIN"/>
    <property type="match status" value="1"/>
</dbReference>
<accession>A0ABD3GPR0</accession>
<dbReference type="EMBL" id="JBJQOH010000007">
    <property type="protein sequence ID" value="KAL3680137.1"/>
    <property type="molecule type" value="Genomic_DNA"/>
</dbReference>
<comment type="caution">
    <text evidence="1">The sequence shown here is derived from an EMBL/GenBank/DDBJ whole genome shotgun (WGS) entry which is preliminary data.</text>
</comment>
<evidence type="ECO:0000313" key="1">
    <source>
        <dbReference type="EMBL" id="KAL3680137.1"/>
    </source>
</evidence>
<name>A0ABD3GPR0_9MARC</name>
<sequence length="548" mass="62549">MLRDKDEEDARIWRLRSRAKWLAAGDAPTKYFFSLWKTKASQDDLRVLQLEDGTLTEDKAHIMLEVGNFYKKLYQEEGDSPQDCSERRLVLSGITKKGTAEANHKLEVVPTEQELIKCVGNLASDKAPGLDGVSADVLQETWEEVKPLCLEMASEENFYAAKSIVEKFEQISSAKLNVAKSLFIPIRMESIPRWMFNTGCRIASEGEVWMYLGVPMGVKVTEEQLEVFLLKKMTKKLHHWSNRLLTWEGLCTVLKHAFMSIPNYYLMTLGLTLNGYRKLDRTCWQFLSGKNTDGIFKRPLIAWDQVCRKKAEGGLGLCTFRDQAVVLKTRMMSRLLSVEVSEWATSASGLLERNFHRKRVNHGKDRSAVQILLLDTPRKVTISRTSDHIVQSWSHGRNNLLSALDTGLLRSDMKLEVVLRLGEVVTNRVGKDWTVVRRRYKVMGLKELRELEGRPLDRLSAADRLGSLPDTGGYTMGPPSDAFSFLEKCVANASTDGHDISWPGFLKWIGDPFSEIQVEWGKANRIWRELIRSPYKLRKKMNASWGKK</sequence>
<proteinExistence type="predicted"/>
<dbReference type="Proteomes" id="UP001633002">
    <property type="component" value="Unassembled WGS sequence"/>
</dbReference>
<dbReference type="AlphaFoldDB" id="A0ABD3GPR0"/>
<evidence type="ECO:0000313" key="2">
    <source>
        <dbReference type="Proteomes" id="UP001633002"/>
    </source>
</evidence>
<evidence type="ECO:0008006" key="3">
    <source>
        <dbReference type="Google" id="ProtNLM"/>
    </source>
</evidence>
<keyword evidence="2" id="KW-1185">Reference proteome</keyword>